<dbReference type="PATRIC" id="fig|84531.8.peg.899"/>
<keyword evidence="1" id="KW-0472">Membrane</keyword>
<name>A0A0S2F691_LYSAN</name>
<sequence length="122" mass="12882">MIKAILTTLFYIVSCAVLVAAHTIASGVLASYGSAHLSSFGSHVPAFSVSSMTLMHNSALLCFGVLLVSAALALLVLFRAKSREAKLYWVSSLAVVNYYVTVLLLGAVAAGFFWLPKLANSV</sequence>
<dbReference type="KEGG" id="lab:LA76x_0873"/>
<feature type="transmembrane region" description="Helical" evidence="1">
    <location>
        <begin position="90"/>
        <end position="115"/>
    </location>
</feature>
<keyword evidence="1" id="KW-1133">Transmembrane helix</keyword>
<organism evidence="2 3">
    <name type="scientific">Lysobacter antibioticus</name>
    <dbReference type="NCBI Taxonomy" id="84531"/>
    <lineage>
        <taxon>Bacteria</taxon>
        <taxon>Pseudomonadati</taxon>
        <taxon>Pseudomonadota</taxon>
        <taxon>Gammaproteobacteria</taxon>
        <taxon>Lysobacterales</taxon>
        <taxon>Lysobacteraceae</taxon>
        <taxon>Lysobacter</taxon>
    </lineage>
</organism>
<evidence type="ECO:0000313" key="2">
    <source>
        <dbReference type="EMBL" id="ALN79034.1"/>
    </source>
</evidence>
<evidence type="ECO:0008006" key="4">
    <source>
        <dbReference type="Google" id="ProtNLM"/>
    </source>
</evidence>
<dbReference type="EMBL" id="CP011129">
    <property type="protein sequence ID" value="ALN79034.1"/>
    <property type="molecule type" value="Genomic_DNA"/>
</dbReference>
<feature type="transmembrane region" description="Helical" evidence="1">
    <location>
        <begin position="54"/>
        <end position="78"/>
    </location>
</feature>
<reference evidence="2 3" key="1">
    <citation type="journal article" date="2015" name="BMC Genomics">
        <title>Comparative genomics and metabolic profiling of the genus Lysobacter.</title>
        <authorList>
            <person name="de Bruijn I."/>
            <person name="Cheng X."/>
            <person name="de Jager V."/>
            <person name="Exposito R.G."/>
            <person name="Watrous J."/>
            <person name="Patel N."/>
            <person name="Postma J."/>
            <person name="Dorrestein P.C."/>
            <person name="Kobayashi D."/>
            <person name="Raaijmakers J.M."/>
        </authorList>
    </citation>
    <scope>NUCLEOTIDE SEQUENCE [LARGE SCALE GENOMIC DNA]</scope>
    <source>
        <strain evidence="2 3">76</strain>
    </source>
</reference>
<keyword evidence="1" id="KW-0812">Transmembrane</keyword>
<dbReference type="RefSeq" id="WP_057916722.1">
    <property type="nucleotide sequence ID" value="NZ_CP011129.1"/>
</dbReference>
<evidence type="ECO:0000313" key="3">
    <source>
        <dbReference type="Proteomes" id="UP000060787"/>
    </source>
</evidence>
<dbReference type="STRING" id="84531.LA76x_0873"/>
<evidence type="ECO:0000256" key="1">
    <source>
        <dbReference type="SAM" id="Phobius"/>
    </source>
</evidence>
<dbReference type="Proteomes" id="UP000060787">
    <property type="component" value="Chromosome"/>
</dbReference>
<accession>A0A0S2F691</accession>
<protein>
    <recommendedName>
        <fullName evidence="4">Transmembrane protein</fullName>
    </recommendedName>
</protein>
<gene>
    <name evidence="2" type="ORF">LA76x_0873</name>
</gene>
<dbReference type="AlphaFoldDB" id="A0A0S2F691"/>
<keyword evidence="3" id="KW-1185">Reference proteome</keyword>
<proteinExistence type="predicted"/>